<keyword evidence="1" id="KW-0732">Signal</keyword>
<evidence type="ECO:0000256" key="2">
    <source>
        <dbReference type="SAM" id="MobiDB-lite"/>
    </source>
</evidence>
<feature type="domain" description="DUF4352" evidence="3">
    <location>
        <begin position="55"/>
        <end position="172"/>
    </location>
</feature>
<name>A0AA49X4F6_9VIRU</name>
<dbReference type="InterPro" id="IPR029051">
    <property type="entry name" value="DUF4352"/>
</dbReference>
<evidence type="ECO:0000259" key="3">
    <source>
        <dbReference type="Pfam" id="PF11611"/>
    </source>
</evidence>
<dbReference type="Gene3D" id="2.60.40.1240">
    <property type="match status" value="1"/>
</dbReference>
<feature type="compositionally biased region" description="Basic and acidic residues" evidence="2">
    <location>
        <begin position="39"/>
        <end position="51"/>
    </location>
</feature>
<reference evidence="4" key="1">
    <citation type="submission" date="2023-04" db="EMBL/GenBank/DDBJ databases">
        <title>The human skin virome in hidradenitis suppurativa patients.</title>
        <authorList>
            <person name="Jansen D."/>
        </authorList>
    </citation>
    <scope>NUCLEOTIDE SEQUENCE</scope>
    <source>
        <strain evidence="4">VC3_JansenPhageH</strain>
    </source>
</reference>
<sequence>MKKVVSTLLLAALVVSLTACGGGEVKKVENPGSASAEATAEKSESKTAKEDKVVFKSGETAELNGVKVTLAEVKESKGSEFVKPKDGHVFLLPTFEIENGSDKELNISSMMSFEAYVDGYATNLDISALTEKDGEQLDGKVAPGKKMKGVVGYDVPADYKELEIKFKADLLGKEITFKYTK</sequence>
<dbReference type="EMBL" id="OQ890319">
    <property type="protein sequence ID" value="WLJ25933.1"/>
    <property type="molecule type" value="Genomic_DNA"/>
</dbReference>
<dbReference type="Pfam" id="PF11611">
    <property type="entry name" value="DUF4352"/>
    <property type="match status" value="1"/>
</dbReference>
<dbReference type="PROSITE" id="PS51257">
    <property type="entry name" value="PROKAR_LIPOPROTEIN"/>
    <property type="match status" value="1"/>
</dbReference>
<evidence type="ECO:0000313" key="4">
    <source>
        <dbReference type="EMBL" id="WLJ25933.1"/>
    </source>
</evidence>
<accession>A0AA49X4F6</accession>
<organism evidence="4">
    <name type="scientific">Firmicutes phage HS11</name>
    <dbReference type="NCBI Taxonomy" id="3056393"/>
    <lineage>
        <taxon>Viruses</taxon>
    </lineage>
</organism>
<evidence type="ECO:0000256" key="1">
    <source>
        <dbReference type="ARBA" id="ARBA00022729"/>
    </source>
</evidence>
<protein>
    <recommendedName>
        <fullName evidence="3">DUF4352 domain-containing protein</fullName>
    </recommendedName>
</protein>
<proteinExistence type="predicted"/>
<feature type="region of interest" description="Disordered" evidence="2">
    <location>
        <begin position="28"/>
        <end position="51"/>
    </location>
</feature>
<dbReference type="InterPro" id="IPR029050">
    <property type="entry name" value="Immunoprotect_excell_Ig-like"/>
</dbReference>